<keyword evidence="6" id="KW-1015">Disulfide bond</keyword>
<feature type="chain" id="PRO_5028006488" evidence="11">
    <location>
        <begin position="19"/>
        <end position="535"/>
    </location>
</feature>
<dbReference type="RefSeq" id="XP_029014461.1">
    <property type="nucleotide sequence ID" value="XM_029158628.3"/>
</dbReference>
<dbReference type="KEGG" id="bspl:114860207"/>
<keyword evidence="5 10" id="KW-0472">Membrane</keyword>
<proteinExistence type="predicted"/>
<evidence type="ECO:0000256" key="10">
    <source>
        <dbReference type="SAM" id="Phobius"/>
    </source>
</evidence>
<keyword evidence="8" id="KW-0325">Glycoprotein</keyword>
<dbReference type="CTD" id="3560"/>
<evidence type="ECO:0000256" key="7">
    <source>
        <dbReference type="ARBA" id="ARBA00023170"/>
    </source>
</evidence>
<reference evidence="14" key="1">
    <citation type="submission" date="2025-08" db="UniProtKB">
        <authorList>
            <consortium name="RefSeq"/>
        </authorList>
    </citation>
    <scope>IDENTIFICATION</scope>
</reference>
<organism evidence="13 14">
    <name type="scientific">Betta splendens</name>
    <name type="common">Siamese fighting fish</name>
    <dbReference type="NCBI Taxonomy" id="158456"/>
    <lineage>
        <taxon>Eukaryota</taxon>
        <taxon>Metazoa</taxon>
        <taxon>Chordata</taxon>
        <taxon>Craniata</taxon>
        <taxon>Vertebrata</taxon>
        <taxon>Euteleostomi</taxon>
        <taxon>Actinopterygii</taxon>
        <taxon>Neopterygii</taxon>
        <taxon>Teleostei</taxon>
        <taxon>Neoteleostei</taxon>
        <taxon>Acanthomorphata</taxon>
        <taxon>Anabantaria</taxon>
        <taxon>Anabantiformes</taxon>
        <taxon>Anabantoidei</taxon>
        <taxon>Osphronemidae</taxon>
        <taxon>Betta</taxon>
    </lineage>
</organism>
<dbReference type="PANTHER" id="PTHR23037">
    <property type="entry name" value="CYTOKINE RECEPTOR"/>
    <property type="match status" value="1"/>
</dbReference>
<dbReference type="Proteomes" id="UP000515150">
    <property type="component" value="Chromosome 8"/>
</dbReference>
<feature type="transmembrane region" description="Helical" evidence="10">
    <location>
        <begin position="242"/>
        <end position="266"/>
    </location>
</feature>
<protein>
    <submittedName>
        <fullName evidence="14">LOW QUALITY PROTEIN: interleukin-2 receptor subunit beta</fullName>
    </submittedName>
</protein>
<dbReference type="GO" id="GO:0009897">
    <property type="term" value="C:external side of plasma membrane"/>
    <property type="evidence" value="ECO:0007669"/>
    <property type="project" value="TreeGrafter"/>
</dbReference>
<evidence type="ECO:0000256" key="8">
    <source>
        <dbReference type="ARBA" id="ARBA00023180"/>
    </source>
</evidence>
<dbReference type="GO" id="GO:0004896">
    <property type="term" value="F:cytokine receptor activity"/>
    <property type="evidence" value="ECO:0007669"/>
    <property type="project" value="TreeGrafter"/>
</dbReference>
<keyword evidence="3 11" id="KW-0732">Signal</keyword>
<accession>A0A6P7N4V2</accession>
<dbReference type="SUPFAM" id="SSF49265">
    <property type="entry name" value="Fibronectin type III"/>
    <property type="match status" value="1"/>
</dbReference>
<evidence type="ECO:0000256" key="6">
    <source>
        <dbReference type="ARBA" id="ARBA00023157"/>
    </source>
</evidence>
<feature type="signal peptide" evidence="11">
    <location>
        <begin position="1"/>
        <end position="18"/>
    </location>
</feature>
<evidence type="ECO:0000256" key="4">
    <source>
        <dbReference type="ARBA" id="ARBA00022989"/>
    </source>
</evidence>
<evidence type="ECO:0000313" key="14">
    <source>
        <dbReference type="RefSeq" id="XP_029014461.1"/>
    </source>
</evidence>
<dbReference type="InParanoid" id="A0A6P7N4V2"/>
<evidence type="ECO:0000256" key="1">
    <source>
        <dbReference type="ARBA" id="ARBA00004479"/>
    </source>
</evidence>
<evidence type="ECO:0000256" key="11">
    <source>
        <dbReference type="SAM" id="SignalP"/>
    </source>
</evidence>
<feature type="compositionally biased region" description="Pro residues" evidence="9">
    <location>
        <begin position="464"/>
        <end position="479"/>
    </location>
</feature>
<evidence type="ECO:0000313" key="13">
    <source>
        <dbReference type="Proteomes" id="UP000515150"/>
    </source>
</evidence>
<dbReference type="PANTHER" id="PTHR23037:SF22">
    <property type="entry name" value="CYTOKINE RECEPTOR COMMON SUBUNIT BETA"/>
    <property type="match status" value="1"/>
</dbReference>
<dbReference type="AlphaFoldDB" id="A0A6P7N4V2"/>
<dbReference type="OrthoDB" id="9419853at2759"/>
<keyword evidence="2 10" id="KW-0812">Transmembrane</keyword>
<feature type="domain" description="Fibronectin type-III" evidence="12">
    <location>
        <begin position="132"/>
        <end position="226"/>
    </location>
</feature>
<feature type="region of interest" description="Disordered" evidence="9">
    <location>
        <begin position="429"/>
        <end position="483"/>
    </location>
</feature>
<dbReference type="GeneID" id="114860207"/>
<dbReference type="InterPro" id="IPR013783">
    <property type="entry name" value="Ig-like_fold"/>
</dbReference>
<keyword evidence="4 10" id="KW-1133">Transmembrane helix</keyword>
<dbReference type="InterPro" id="IPR003961">
    <property type="entry name" value="FN3_dom"/>
</dbReference>
<comment type="subcellular location">
    <subcellularLocation>
        <location evidence="1">Membrane</location>
        <topology evidence="1">Single-pass type I membrane protein</topology>
    </subcellularLocation>
</comment>
<name>A0A6P7N4V2_BETSP</name>
<evidence type="ECO:0000259" key="12">
    <source>
        <dbReference type="PROSITE" id="PS50853"/>
    </source>
</evidence>
<evidence type="ECO:0000256" key="3">
    <source>
        <dbReference type="ARBA" id="ARBA00022729"/>
    </source>
</evidence>
<sequence length="535" mass="58614">MELPCSLFLLLLQVSARAAHSHKGPRGLSCLNDFVSTVSCTWDGNPPPPAPGVDCWVTGRKTTWKLMERRTQIVITRSCKLRLHGSTPGCSFAFENEFNKMESMPNISMECNGTTVDAILHYKPLHHIRLNPPGLPTVNKSTNYTRIEWSPGSPLSVYIDIQNFEVQVAQEEQMWKEAKTLFTEHRMIEVPSAQMPGRWQVRVRVRYPRSQNGQWSSWSPAASWMGADADEPRVQDRFWVKWGLLLSAGLVVLPLIIYGGCAVVSFRRLKGNPVPSPSKYFHSLHSVHKGNLKKWLNPLSASDSFFTAEALDPISPVEVCESWHVPPPTSPSSSSTSALLHFQSYSDSDTSGVGDNFSSSSSSVFYNLGYFRSPSSGSSARTDPSAAYFTYEDDLHTFHNGRNLHVSLCPTSAAPPAYEVLKWQLQTPDSGFGMGPDEEEDKSDGRSVGVGAVGTEASADPAVWNPPPPPPALPLPHPPVLAHKPSDLQAAAADGGCAAWPVSGMCRSSSMPVEPCKTGYLTLKELQTTFSNKSI</sequence>
<evidence type="ECO:0000256" key="9">
    <source>
        <dbReference type="SAM" id="MobiDB-lite"/>
    </source>
</evidence>
<keyword evidence="7 14" id="KW-0675">Receptor</keyword>
<dbReference type="PROSITE" id="PS50853">
    <property type="entry name" value="FN3"/>
    <property type="match status" value="1"/>
</dbReference>
<dbReference type="InterPro" id="IPR036116">
    <property type="entry name" value="FN3_sf"/>
</dbReference>
<dbReference type="GO" id="GO:0016064">
    <property type="term" value="P:immunoglobulin mediated immune response"/>
    <property type="evidence" value="ECO:0007669"/>
    <property type="project" value="TreeGrafter"/>
</dbReference>
<evidence type="ECO:0000256" key="2">
    <source>
        <dbReference type="ARBA" id="ARBA00022692"/>
    </source>
</evidence>
<keyword evidence="13" id="KW-1185">Reference proteome</keyword>
<dbReference type="Gene3D" id="2.60.40.10">
    <property type="entry name" value="Immunoglobulins"/>
    <property type="match status" value="2"/>
</dbReference>
<gene>
    <name evidence="14" type="primary">il2rb</name>
</gene>
<evidence type="ECO:0000256" key="5">
    <source>
        <dbReference type="ARBA" id="ARBA00023136"/>
    </source>
</evidence>